<dbReference type="EC" id="3.1.3.48" evidence="1"/>
<name>A0ACB7WBS6_DIOAL</name>
<evidence type="ECO:0000313" key="2">
    <source>
        <dbReference type="Proteomes" id="UP000827976"/>
    </source>
</evidence>
<gene>
    <name evidence="1" type="ORF">IHE45_04G034900</name>
</gene>
<protein>
    <submittedName>
        <fullName evidence="1">Protein-tyrosine-phosphatase protein</fullName>
        <ecNumber evidence="1">3.1.3.48</ecNumber>
    </submittedName>
</protein>
<evidence type="ECO:0000313" key="1">
    <source>
        <dbReference type="EMBL" id="KAH7685372.1"/>
    </source>
</evidence>
<keyword evidence="1" id="KW-0378">Hydrolase</keyword>
<proteinExistence type="predicted"/>
<keyword evidence="2" id="KW-1185">Reference proteome</keyword>
<accession>A0ACB7WBS6</accession>
<dbReference type="Proteomes" id="UP000827976">
    <property type="component" value="Chromosome 4"/>
</dbReference>
<dbReference type="EMBL" id="CM037014">
    <property type="protein sequence ID" value="KAH7685372.1"/>
    <property type="molecule type" value="Genomic_DNA"/>
</dbReference>
<sequence>MAASSSALNSLPSGSSSSDAFNPSHLSSDPPPLIRLTPNQIKHCSEALAFFKKKLRSPAKISQEFDFLEGMRLREDEVSKKCSVAFQEVNLNKNRYMDVLPFDNTRVVLNSTKDSKSPGTGYINANLITTASKDKVSQFIATQGPLRETIDDFWEMVFQCHCPVIVMLTVLDKPKMMKKCADYFQEENGPREFGKFIVLTKWTRTTKSSLVLCCLEVKKKQSEEPALSVLHIQYPEWPDHGVPEATLAVREIFKRIYHVPPDLGPIAVHCSAGIGRTGTYCTIHNTLQRILNGDMSSLDLIKTINDFRSQRMRMVQTVEQFFFCYAAIVDELEDLVSKSNY</sequence>
<reference evidence="2" key="1">
    <citation type="journal article" date="2022" name="Nat. Commun.">
        <title>Chromosome evolution and the genetic basis of agronomically important traits in greater yam.</title>
        <authorList>
            <person name="Bredeson J.V."/>
            <person name="Lyons J.B."/>
            <person name="Oniyinde I.O."/>
            <person name="Okereke N.R."/>
            <person name="Kolade O."/>
            <person name="Nnabue I."/>
            <person name="Nwadili C.O."/>
            <person name="Hribova E."/>
            <person name="Parker M."/>
            <person name="Nwogha J."/>
            <person name="Shu S."/>
            <person name="Carlson J."/>
            <person name="Kariba R."/>
            <person name="Muthemba S."/>
            <person name="Knop K."/>
            <person name="Barton G.J."/>
            <person name="Sherwood A.V."/>
            <person name="Lopez-Montes A."/>
            <person name="Asiedu R."/>
            <person name="Jamnadass R."/>
            <person name="Muchugi A."/>
            <person name="Goodstein D."/>
            <person name="Egesi C.N."/>
            <person name="Featherston J."/>
            <person name="Asfaw A."/>
            <person name="Simpson G.G."/>
            <person name="Dolezel J."/>
            <person name="Hendre P.S."/>
            <person name="Van Deynze A."/>
            <person name="Kumar P.L."/>
            <person name="Obidiegwu J.E."/>
            <person name="Bhattacharjee R."/>
            <person name="Rokhsar D.S."/>
        </authorList>
    </citation>
    <scope>NUCLEOTIDE SEQUENCE [LARGE SCALE GENOMIC DNA]</scope>
    <source>
        <strain evidence="2">cv. TDa95/00328</strain>
    </source>
</reference>
<comment type="caution">
    <text evidence="1">The sequence shown here is derived from an EMBL/GenBank/DDBJ whole genome shotgun (WGS) entry which is preliminary data.</text>
</comment>
<organism evidence="1 2">
    <name type="scientific">Dioscorea alata</name>
    <name type="common">Purple yam</name>
    <dbReference type="NCBI Taxonomy" id="55571"/>
    <lineage>
        <taxon>Eukaryota</taxon>
        <taxon>Viridiplantae</taxon>
        <taxon>Streptophyta</taxon>
        <taxon>Embryophyta</taxon>
        <taxon>Tracheophyta</taxon>
        <taxon>Spermatophyta</taxon>
        <taxon>Magnoliopsida</taxon>
        <taxon>Liliopsida</taxon>
        <taxon>Dioscoreales</taxon>
        <taxon>Dioscoreaceae</taxon>
        <taxon>Dioscorea</taxon>
    </lineage>
</organism>